<dbReference type="Proteomes" id="UP000198280">
    <property type="component" value="Unassembled WGS sequence"/>
</dbReference>
<evidence type="ECO:0000256" key="2">
    <source>
        <dbReference type="ARBA" id="ARBA00023027"/>
    </source>
</evidence>
<organism evidence="6 7">
    <name type="scientific">Actinacidiphila glaucinigra</name>
    <dbReference type="NCBI Taxonomy" id="235986"/>
    <lineage>
        <taxon>Bacteria</taxon>
        <taxon>Bacillati</taxon>
        <taxon>Actinomycetota</taxon>
        <taxon>Actinomycetes</taxon>
        <taxon>Kitasatosporales</taxon>
        <taxon>Streptomycetaceae</taxon>
        <taxon>Actinacidiphila</taxon>
    </lineage>
</organism>
<evidence type="ECO:0000256" key="3">
    <source>
        <dbReference type="PROSITE-ProRule" id="PRU10007"/>
    </source>
</evidence>
<dbReference type="FunFam" id="3.40.605.10:FF:000001">
    <property type="entry name" value="Aldehyde dehydrogenase 1"/>
    <property type="match status" value="1"/>
</dbReference>
<dbReference type="PROSITE" id="PS00070">
    <property type="entry name" value="ALDEHYDE_DEHYDR_CYS"/>
    <property type="match status" value="1"/>
</dbReference>
<dbReference type="Gene3D" id="3.40.309.10">
    <property type="entry name" value="Aldehyde Dehydrogenase, Chain A, domain 2"/>
    <property type="match status" value="1"/>
</dbReference>
<evidence type="ECO:0000313" key="6">
    <source>
        <dbReference type="EMBL" id="SNS72040.1"/>
    </source>
</evidence>
<dbReference type="Pfam" id="PF00171">
    <property type="entry name" value="Aldedh"/>
    <property type="match status" value="1"/>
</dbReference>
<comment type="similarity">
    <text evidence="4">Belongs to the aldehyde dehydrogenase family.</text>
</comment>
<dbReference type="GO" id="GO:0016620">
    <property type="term" value="F:oxidoreductase activity, acting on the aldehyde or oxo group of donors, NAD or NADP as acceptor"/>
    <property type="evidence" value="ECO:0007669"/>
    <property type="project" value="InterPro"/>
</dbReference>
<dbReference type="InterPro" id="IPR029510">
    <property type="entry name" value="Ald_DH_CS_GLU"/>
</dbReference>
<dbReference type="SUPFAM" id="SSF53720">
    <property type="entry name" value="ALDH-like"/>
    <property type="match status" value="1"/>
</dbReference>
<dbReference type="NCBIfam" id="NF010000">
    <property type="entry name" value="PRK13473.1"/>
    <property type="match status" value="1"/>
</dbReference>
<keyword evidence="7" id="KW-1185">Reference proteome</keyword>
<sequence>MSELRTLRNHINGEFRDAADGRTTDVVNPATGEVYATAPLSAAADVDAAMAAAAAAFPAWRDTTPSERQKALLKIADAFEARADELVAVESENTGKPIGLTASEEIPPMVDQIRFFAGAARLLEGRSAGEYMEGMTSIVRREPVGVCAQVAPWNYPMMMAVWKFAPAIAAGNTVVLKPSDTTPASTVLIAEIIGGILPKGVFNVVCGDRETGRLMVEHPTPAMASITGSVRAGIQVAGSAAKDVKRVHLELGGKAPVVVFQDTDIAKAVEDIAVAGYFNAGQDCTAATRVLVHESIHDEFVAQLAKTAADTKTGAADDEDVLYGPLNNANQLAQVTGFIERLPAHAKVEAGGHRVGEKGYFYAPTVVSGLKQDDEIIQNEVFGPVITVQSFSDEDQAVEWANGVEYALASSVWTKDHARAMRMSKRLDFGCVWINTHIPLVAEMPHGGFKKSGYGKDLSAYGFEDYTRIKHVMTSLDG</sequence>
<proteinExistence type="inferred from homology"/>
<dbReference type="InterPro" id="IPR015657">
    <property type="entry name" value="Aminobutyraldehyde_DH"/>
</dbReference>
<accession>A0A239GSC3</accession>
<dbReference type="CDD" id="cd07092">
    <property type="entry name" value="ALDH_ABALDH-YdcW"/>
    <property type="match status" value="1"/>
</dbReference>
<dbReference type="RefSeq" id="WP_089224921.1">
    <property type="nucleotide sequence ID" value="NZ_FZOF01000008.1"/>
</dbReference>
<feature type="active site" evidence="3">
    <location>
        <position position="250"/>
    </location>
</feature>
<feature type="domain" description="Aldehyde dehydrogenase" evidence="5">
    <location>
        <begin position="18"/>
        <end position="472"/>
    </location>
</feature>
<dbReference type="InterPro" id="IPR016163">
    <property type="entry name" value="Ald_DH_C"/>
</dbReference>
<dbReference type="PROSITE" id="PS00687">
    <property type="entry name" value="ALDEHYDE_DEHYDR_GLU"/>
    <property type="match status" value="1"/>
</dbReference>
<dbReference type="Gene3D" id="3.40.605.10">
    <property type="entry name" value="Aldehyde Dehydrogenase, Chain A, domain 1"/>
    <property type="match status" value="1"/>
</dbReference>
<dbReference type="InterPro" id="IPR015590">
    <property type="entry name" value="Aldehyde_DH_dom"/>
</dbReference>
<dbReference type="OrthoDB" id="6882680at2"/>
<dbReference type="InterPro" id="IPR016162">
    <property type="entry name" value="Ald_DH_N"/>
</dbReference>
<protein>
    <submittedName>
        <fullName evidence="6">Betaine-aldehyde dehydrogenase</fullName>
    </submittedName>
</protein>
<dbReference type="FunFam" id="3.40.309.10:FF:000010">
    <property type="entry name" value="Gamma-aminobutyraldehyde dehydrogenase"/>
    <property type="match status" value="1"/>
</dbReference>
<keyword evidence="1 4" id="KW-0560">Oxidoreductase</keyword>
<evidence type="ECO:0000313" key="7">
    <source>
        <dbReference type="Proteomes" id="UP000198280"/>
    </source>
</evidence>
<dbReference type="InterPro" id="IPR016160">
    <property type="entry name" value="Ald_DH_CS_CYS"/>
</dbReference>
<name>A0A239GSC3_9ACTN</name>
<evidence type="ECO:0000256" key="4">
    <source>
        <dbReference type="RuleBase" id="RU003345"/>
    </source>
</evidence>
<dbReference type="PANTHER" id="PTHR11699">
    <property type="entry name" value="ALDEHYDE DEHYDROGENASE-RELATED"/>
    <property type="match status" value="1"/>
</dbReference>
<evidence type="ECO:0000256" key="1">
    <source>
        <dbReference type="ARBA" id="ARBA00023002"/>
    </source>
</evidence>
<dbReference type="EMBL" id="FZOF01000008">
    <property type="protein sequence ID" value="SNS72040.1"/>
    <property type="molecule type" value="Genomic_DNA"/>
</dbReference>
<evidence type="ECO:0000259" key="5">
    <source>
        <dbReference type="Pfam" id="PF00171"/>
    </source>
</evidence>
<gene>
    <name evidence="6" type="ORF">SAMN05216252_10825</name>
</gene>
<keyword evidence="2" id="KW-0520">NAD</keyword>
<dbReference type="InterPro" id="IPR016161">
    <property type="entry name" value="Ald_DH/histidinol_DH"/>
</dbReference>
<dbReference type="AlphaFoldDB" id="A0A239GSC3"/>
<reference evidence="6 7" key="1">
    <citation type="submission" date="2017-06" db="EMBL/GenBank/DDBJ databases">
        <authorList>
            <person name="Kim H.J."/>
            <person name="Triplett B.A."/>
        </authorList>
    </citation>
    <scope>NUCLEOTIDE SEQUENCE [LARGE SCALE GENOMIC DNA]</scope>
    <source>
        <strain evidence="6 7">CGMCC 4.1858</strain>
    </source>
</reference>